<protein>
    <submittedName>
        <fullName evidence="1">Uncharacterized protein</fullName>
    </submittedName>
</protein>
<gene>
    <name evidence="1" type="ORF">TIFTF001_030735</name>
</gene>
<dbReference type="AlphaFoldDB" id="A0AA88DU60"/>
<keyword evidence="2" id="KW-1185">Reference proteome</keyword>
<comment type="caution">
    <text evidence="1">The sequence shown here is derived from an EMBL/GenBank/DDBJ whole genome shotgun (WGS) entry which is preliminary data.</text>
</comment>
<dbReference type="EMBL" id="BTGU01000115">
    <property type="protein sequence ID" value="GMN61643.1"/>
    <property type="molecule type" value="Genomic_DNA"/>
</dbReference>
<organism evidence="1 2">
    <name type="scientific">Ficus carica</name>
    <name type="common">Common fig</name>
    <dbReference type="NCBI Taxonomy" id="3494"/>
    <lineage>
        <taxon>Eukaryota</taxon>
        <taxon>Viridiplantae</taxon>
        <taxon>Streptophyta</taxon>
        <taxon>Embryophyta</taxon>
        <taxon>Tracheophyta</taxon>
        <taxon>Spermatophyta</taxon>
        <taxon>Magnoliopsida</taxon>
        <taxon>eudicotyledons</taxon>
        <taxon>Gunneridae</taxon>
        <taxon>Pentapetalae</taxon>
        <taxon>rosids</taxon>
        <taxon>fabids</taxon>
        <taxon>Rosales</taxon>
        <taxon>Moraceae</taxon>
        <taxon>Ficeae</taxon>
        <taxon>Ficus</taxon>
    </lineage>
</organism>
<evidence type="ECO:0000313" key="2">
    <source>
        <dbReference type="Proteomes" id="UP001187192"/>
    </source>
</evidence>
<reference evidence="1" key="1">
    <citation type="submission" date="2023-07" db="EMBL/GenBank/DDBJ databases">
        <title>draft genome sequence of fig (Ficus carica).</title>
        <authorList>
            <person name="Takahashi T."/>
            <person name="Nishimura K."/>
        </authorList>
    </citation>
    <scope>NUCLEOTIDE SEQUENCE</scope>
</reference>
<sequence length="107" mass="12413">MSLLPLLLQALSQQPHHPQCLQGDPRKFESIILETKAPTLNPTLSSSPKTLTHWLSLSLCRGRRARLPVDTKSHRDWQGSLDFVLGERRRWRWQQWCWWGSAFLGGL</sequence>
<name>A0AA88DU60_FICCA</name>
<evidence type="ECO:0000313" key="1">
    <source>
        <dbReference type="EMBL" id="GMN61643.1"/>
    </source>
</evidence>
<dbReference type="Proteomes" id="UP001187192">
    <property type="component" value="Unassembled WGS sequence"/>
</dbReference>
<accession>A0AA88DU60</accession>
<proteinExistence type="predicted"/>